<reference evidence="18 19" key="1">
    <citation type="submission" date="2020-02" db="EMBL/GenBank/DDBJ databases">
        <authorList>
            <person name="Ferguson B K."/>
        </authorList>
    </citation>
    <scope>NUCLEOTIDE SEQUENCE [LARGE SCALE GENOMIC DNA]</scope>
</reference>
<keyword evidence="11 15" id="KW-0687">Ribonucleoprotein</keyword>
<evidence type="ECO:0000256" key="16">
    <source>
        <dbReference type="SAM" id="MobiDB-lite"/>
    </source>
</evidence>
<dbReference type="InterPro" id="IPR000266">
    <property type="entry name" value="Ribosomal_uS17"/>
</dbReference>
<dbReference type="Proteomes" id="UP000479190">
    <property type="component" value="Unassembled WGS sequence"/>
</dbReference>
<dbReference type="InterPro" id="IPR019979">
    <property type="entry name" value="Ribosomal_uS17_CS"/>
</dbReference>
<dbReference type="AlphaFoldDB" id="A0A6H5IZC4"/>
<keyword evidence="19" id="KW-1185">Reference proteome</keyword>
<evidence type="ECO:0000259" key="17">
    <source>
        <dbReference type="Pfam" id="PF16205"/>
    </source>
</evidence>
<gene>
    <name evidence="18" type="ORF">TBRA_LOCUS13950</name>
</gene>
<comment type="subcellular location">
    <subcellularLocation>
        <location evidence="1">Cytoplasm</location>
    </subcellularLocation>
</comment>
<feature type="region of interest" description="Disordered" evidence="16">
    <location>
        <begin position="27"/>
        <end position="64"/>
    </location>
</feature>
<comment type="similarity">
    <text evidence="2 15">Belongs to the universal ribosomal protein uS17 family.</text>
</comment>
<feature type="compositionally biased region" description="Basic residues" evidence="16">
    <location>
        <begin position="32"/>
        <end position="43"/>
    </location>
</feature>
<evidence type="ECO:0000256" key="1">
    <source>
        <dbReference type="ARBA" id="ARBA00004496"/>
    </source>
</evidence>
<dbReference type="SUPFAM" id="SSF50249">
    <property type="entry name" value="Nucleic acid-binding proteins"/>
    <property type="match status" value="1"/>
</dbReference>
<evidence type="ECO:0000256" key="7">
    <source>
        <dbReference type="ARBA" id="ARBA00022934"/>
    </source>
</evidence>
<evidence type="ECO:0000256" key="3">
    <source>
        <dbReference type="ARBA" id="ARBA00022481"/>
    </source>
</evidence>
<evidence type="ECO:0000313" key="19">
    <source>
        <dbReference type="Proteomes" id="UP000479190"/>
    </source>
</evidence>
<dbReference type="NCBIfam" id="TIGR03630">
    <property type="entry name" value="uS17_arch"/>
    <property type="match status" value="1"/>
</dbReference>
<dbReference type="EMBL" id="CADCXV010001183">
    <property type="protein sequence ID" value="CAB0042325.1"/>
    <property type="molecule type" value="Genomic_DNA"/>
</dbReference>
<dbReference type="PANTHER" id="PTHR10744">
    <property type="entry name" value="40S RIBOSOMAL PROTEIN S11 FAMILY MEMBER"/>
    <property type="match status" value="1"/>
</dbReference>
<evidence type="ECO:0000256" key="4">
    <source>
        <dbReference type="ARBA" id="ARBA00022490"/>
    </source>
</evidence>
<dbReference type="Pfam" id="PF16205">
    <property type="entry name" value="Ribosomal_S17_N"/>
    <property type="match status" value="1"/>
</dbReference>
<protein>
    <recommendedName>
        <fullName evidence="13">Small ribosomal subunit protein uS17</fullName>
    </recommendedName>
    <alternativeName>
        <fullName evidence="14">40S ribosomal protein S11</fullName>
    </alternativeName>
</protein>
<dbReference type="CDD" id="cd00364">
    <property type="entry name" value="Ribosomal_uS17"/>
    <property type="match status" value="1"/>
</dbReference>
<evidence type="ECO:0000256" key="13">
    <source>
        <dbReference type="ARBA" id="ARBA00035164"/>
    </source>
</evidence>
<dbReference type="Pfam" id="PF00366">
    <property type="entry name" value="Ribosomal_S17"/>
    <property type="match status" value="1"/>
</dbReference>
<evidence type="ECO:0000313" key="18">
    <source>
        <dbReference type="EMBL" id="CAB0042325.1"/>
    </source>
</evidence>
<keyword evidence="12" id="KW-0449">Lipoprotein</keyword>
<keyword evidence="10" id="KW-0564">Palmitate</keyword>
<proteinExistence type="inferred from homology"/>
<dbReference type="InterPro" id="IPR032440">
    <property type="entry name" value="Ribosomal_uS17_N"/>
</dbReference>
<evidence type="ECO:0000256" key="9">
    <source>
        <dbReference type="ARBA" id="ARBA00022990"/>
    </source>
</evidence>
<dbReference type="InterPro" id="IPR012340">
    <property type="entry name" value="NA-bd_OB-fold"/>
</dbReference>
<dbReference type="GO" id="GO:0006412">
    <property type="term" value="P:translation"/>
    <property type="evidence" value="ECO:0007669"/>
    <property type="project" value="InterPro"/>
</dbReference>
<evidence type="ECO:0000256" key="14">
    <source>
        <dbReference type="ARBA" id="ARBA00035471"/>
    </source>
</evidence>
<dbReference type="PRINTS" id="PR00973">
    <property type="entry name" value="RIBOSOMALS17"/>
</dbReference>
<dbReference type="Gene3D" id="2.40.50.1000">
    <property type="match status" value="1"/>
</dbReference>
<dbReference type="GO" id="GO:0003723">
    <property type="term" value="F:RNA binding"/>
    <property type="evidence" value="ECO:0007669"/>
    <property type="project" value="UniProtKB-KW"/>
</dbReference>
<keyword evidence="9" id="KW-0007">Acetylation</keyword>
<dbReference type="PANTHER" id="PTHR10744:SF9">
    <property type="entry name" value="40S RIBOSOMAL PROTEIN S11-RELATED"/>
    <property type="match status" value="1"/>
</dbReference>
<evidence type="ECO:0000256" key="6">
    <source>
        <dbReference type="ARBA" id="ARBA00022884"/>
    </source>
</evidence>
<accession>A0A6H5IZC4</accession>
<feature type="domain" description="Small ribosomal subunit protein uS17 N-terminal" evidence="17">
    <location>
        <begin position="142"/>
        <end position="206"/>
    </location>
</feature>
<dbReference type="GO" id="GO:0003735">
    <property type="term" value="F:structural constituent of ribosome"/>
    <property type="evidence" value="ECO:0007669"/>
    <property type="project" value="InterPro"/>
</dbReference>
<sequence length="291" mass="33840">MKTLIVYGIKGKTSAIERLLRANSNFKQNESRKKKKKKKRMTKKQQQLAQQQYTRGKRTRRKTSSRLALLSVQYTGLCCRCRARFVRKKAKSRFFLPFFSLLSGCNLHGLPIDYRRNMSPIDFVVLPKKLPITSNSHQKHRAKSFLKQPTVFLNKKKGTSKGRSKSLRYTREVGLGFKTPREAIEGTYIDKKCPFTGDVSIRGRILTGTVIKNKMQRTIVVRRDYLHYIRKYNRFEKRHRNMSVHLSPAFRDVEIGDVVTIGECRPLSKTVRFNVLKVSKGSGTKKSFKKF</sequence>
<evidence type="ECO:0000256" key="8">
    <source>
        <dbReference type="ARBA" id="ARBA00022980"/>
    </source>
</evidence>
<evidence type="ECO:0000256" key="10">
    <source>
        <dbReference type="ARBA" id="ARBA00023139"/>
    </source>
</evidence>
<evidence type="ECO:0000256" key="5">
    <source>
        <dbReference type="ARBA" id="ARBA00022553"/>
    </source>
</evidence>
<name>A0A6H5IZC4_9HYME</name>
<keyword evidence="8 15" id="KW-0689">Ribosomal protein</keyword>
<keyword evidence="4" id="KW-0963">Cytoplasm</keyword>
<evidence type="ECO:0000256" key="12">
    <source>
        <dbReference type="ARBA" id="ARBA00023288"/>
    </source>
</evidence>
<evidence type="ECO:0000256" key="15">
    <source>
        <dbReference type="RuleBase" id="RU003872"/>
    </source>
</evidence>
<dbReference type="PROSITE" id="PS00056">
    <property type="entry name" value="RIBOSOMAL_S17"/>
    <property type="match status" value="1"/>
</dbReference>
<dbReference type="FunFam" id="2.40.50.1000:FF:000008">
    <property type="entry name" value="40S ribosomal protein S11"/>
    <property type="match status" value="1"/>
</dbReference>
<dbReference type="GO" id="GO:0022627">
    <property type="term" value="C:cytosolic small ribosomal subunit"/>
    <property type="evidence" value="ECO:0007669"/>
    <property type="project" value="TreeGrafter"/>
</dbReference>
<keyword evidence="7" id="KW-0164">Citrullination</keyword>
<keyword evidence="3" id="KW-0488">Methylation</keyword>
<organism evidence="18 19">
    <name type="scientific">Trichogramma brassicae</name>
    <dbReference type="NCBI Taxonomy" id="86971"/>
    <lineage>
        <taxon>Eukaryota</taxon>
        <taxon>Metazoa</taxon>
        <taxon>Ecdysozoa</taxon>
        <taxon>Arthropoda</taxon>
        <taxon>Hexapoda</taxon>
        <taxon>Insecta</taxon>
        <taxon>Pterygota</taxon>
        <taxon>Neoptera</taxon>
        <taxon>Endopterygota</taxon>
        <taxon>Hymenoptera</taxon>
        <taxon>Apocrita</taxon>
        <taxon>Proctotrupomorpha</taxon>
        <taxon>Chalcidoidea</taxon>
        <taxon>Trichogrammatidae</taxon>
        <taxon>Trichogramma</taxon>
    </lineage>
</organism>
<dbReference type="OrthoDB" id="10254436at2759"/>
<evidence type="ECO:0000256" key="2">
    <source>
        <dbReference type="ARBA" id="ARBA00010254"/>
    </source>
</evidence>
<feature type="compositionally biased region" description="Low complexity" evidence="16">
    <location>
        <begin position="44"/>
        <end position="54"/>
    </location>
</feature>
<keyword evidence="6" id="KW-0694">RNA-binding</keyword>
<dbReference type="InterPro" id="IPR028333">
    <property type="entry name" value="Ribosomal_uS17_arc/euk"/>
</dbReference>
<feature type="compositionally biased region" description="Basic residues" evidence="16">
    <location>
        <begin position="55"/>
        <end position="64"/>
    </location>
</feature>
<evidence type="ECO:0000256" key="11">
    <source>
        <dbReference type="ARBA" id="ARBA00023274"/>
    </source>
</evidence>
<keyword evidence="5" id="KW-0597">Phosphoprotein</keyword>